<keyword evidence="3" id="KW-0325">Glycoprotein</keyword>
<dbReference type="InterPro" id="IPR011042">
    <property type="entry name" value="6-blade_b-propeller_TolB-like"/>
</dbReference>
<dbReference type="Proteomes" id="UP000663860">
    <property type="component" value="Unassembled WGS sequence"/>
</dbReference>
<keyword evidence="2" id="KW-0677">Repeat</keyword>
<dbReference type="Pfam" id="PF01436">
    <property type="entry name" value="NHL"/>
    <property type="match status" value="1"/>
</dbReference>
<dbReference type="AlphaFoldDB" id="A0A813MN03"/>
<dbReference type="PANTHER" id="PTHR10680">
    <property type="entry name" value="PEPTIDYL-GLYCINE ALPHA-AMIDATING MONOOXYGENASE"/>
    <property type="match status" value="1"/>
</dbReference>
<dbReference type="PROSITE" id="PS51125">
    <property type="entry name" value="NHL"/>
    <property type="match status" value="1"/>
</dbReference>
<comment type="caution">
    <text evidence="5">The sequence shown here is derived from an EMBL/GenBank/DDBJ whole genome shotgun (WGS) entry which is preliminary data.</text>
</comment>
<dbReference type="EMBL" id="CAJNOE010000010">
    <property type="protein sequence ID" value="CAF0722798.1"/>
    <property type="molecule type" value="Genomic_DNA"/>
</dbReference>
<sequence length="529" mass="59546">MHMNVIINQFKTNTPARFSRDLQLLRDSTHGNAFISGYFLNWYWWINHDIDDVTVPTGVVTLKNGCSCGTQKDCITNAGVYDSNSGIQHFEIPGWNIGCSVIETLLHSTFECFYNQTCLDILNYYIRTIPPISYEKFITCIVQVQSDICEKTAQYGQCSKNSACGCFHIVGDNDNTGICGFLWTTCSRLVPCNPVDNSCVQSDTTCVQHPRCHDRPLCYPVAMTDQRICPPMIDRSNSTWKQNGINVAGGNGRGNQSNQLFLPFGISVDDKKTIYIADYLNNRIVEWKSDSTNGQVIADGYENNRLQTPKNVIFDKENRSLIICDHHNKQVIRWFYENEIKQQILISDIDCNGLAIDKDGFIYASDWNKNEVRQWKEGDQNGRIVAGANGRGNQLNQLNSPSFIFVDKYYSLYISDEQNHRVMKWRKDAKEGIVVAGGNGQGNSLNKLFGPSGVIVDHVGQIYVADTENERVMRWSEGDKEGEIIVGGNGRGSEPNQLDGPIGLSFDAEENLYVADSGNHRIQKFLINV</sequence>
<feature type="repeat" description="NHL" evidence="4">
    <location>
        <begin position="491"/>
        <end position="528"/>
    </location>
</feature>
<evidence type="ECO:0000313" key="6">
    <source>
        <dbReference type="Proteomes" id="UP000663860"/>
    </source>
</evidence>
<gene>
    <name evidence="5" type="ORF">IZO911_LOCUS2087</name>
</gene>
<evidence type="ECO:0000256" key="3">
    <source>
        <dbReference type="ARBA" id="ARBA00023180"/>
    </source>
</evidence>
<dbReference type="Gene3D" id="2.120.10.30">
    <property type="entry name" value="TolB, C-terminal domain"/>
    <property type="match status" value="1"/>
</dbReference>
<dbReference type="Gene3D" id="2.40.10.500">
    <property type="match status" value="1"/>
</dbReference>
<dbReference type="CDD" id="cd05819">
    <property type="entry name" value="NHL"/>
    <property type="match status" value="1"/>
</dbReference>
<dbReference type="InterPro" id="IPR001258">
    <property type="entry name" value="NHL_repeat"/>
</dbReference>
<evidence type="ECO:0000313" key="5">
    <source>
        <dbReference type="EMBL" id="CAF0722798.1"/>
    </source>
</evidence>
<organism evidence="5 6">
    <name type="scientific">Adineta steineri</name>
    <dbReference type="NCBI Taxonomy" id="433720"/>
    <lineage>
        <taxon>Eukaryota</taxon>
        <taxon>Metazoa</taxon>
        <taxon>Spiralia</taxon>
        <taxon>Gnathifera</taxon>
        <taxon>Rotifera</taxon>
        <taxon>Eurotatoria</taxon>
        <taxon>Bdelloidea</taxon>
        <taxon>Adinetida</taxon>
        <taxon>Adinetidae</taxon>
        <taxon>Adineta</taxon>
    </lineage>
</organism>
<name>A0A813MN03_9BILA</name>
<evidence type="ECO:0000256" key="4">
    <source>
        <dbReference type="PROSITE-ProRule" id="PRU00504"/>
    </source>
</evidence>
<dbReference type="GO" id="GO:0005576">
    <property type="term" value="C:extracellular region"/>
    <property type="evidence" value="ECO:0007669"/>
    <property type="project" value="TreeGrafter"/>
</dbReference>
<protein>
    <recommendedName>
        <fullName evidence="7">NHL repeat containing protein</fullName>
    </recommendedName>
</protein>
<proteinExistence type="predicted"/>
<accession>A0A813MN03</accession>
<keyword evidence="1" id="KW-0732">Signal</keyword>
<evidence type="ECO:0000256" key="1">
    <source>
        <dbReference type="ARBA" id="ARBA00022729"/>
    </source>
</evidence>
<dbReference type="SUPFAM" id="SSF101898">
    <property type="entry name" value="NHL repeat"/>
    <property type="match status" value="1"/>
</dbReference>
<dbReference type="PANTHER" id="PTHR10680:SF28">
    <property type="entry name" value="SMP-30_GLUCONOLACTONASE_LRE-LIKE REGION DOMAIN-CONTAINING PROTEIN"/>
    <property type="match status" value="1"/>
</dbReference>
<reference evidence="5" key="1">
    <citation type="submission" date="2021-02" db="EMBL/GenBank/DDBJ databases">
        <authorList>
            <person name="Nowell W R."/>
        </authorList>
    </citation>
    <scope>NUCLEOTIDE SEQUENCE</scope>
</reference>
<evidence type="ECO:0008006" key="7">
    <source>
        <dbReference type="Google" id="ProtNLM"/>
    </source>
</evidence>
<evidence type="ECO:0000256" key="2">
    <source>
        <dbReference type="ARBA" id="ARBA00022737"/>
    </source>
</evidence>